<organism evidence="1">
    <name type="scientific">uncultured organism MedDCM-OCT-S04-C100</name>
    <dbReference type="NCBI Taxonomy" id="743605"/>
    <lineage>
        <taxon>unclassified sequences</taxon>
        <taxon>environmental samples</taxon>
    </lineage>
</organism>
<proteinExistence type="predicted"/>
<name>D6PJS7_9ZZZZ</name>
<protein>
    <submittedName>
        <fullName evidence="1">Uncharacterized protein</fullName>
    </submittedName>
</protein>
<reference evidence="1" key="1">
    <citation type="journal article" date="2010" name="ISME J.">
        <title>Metagenome of the Mediterranean deep chlorophyll maximum studied by direct and fosmid library 454 pyrosequencing.</title>
        <authorList>
            <person name="Ghai R."/>
            <person name="Martin-Cuadrado A.B."/>
            <person name="Molto A.G."/>
            <person name="Heredia I.G."/>
            <person name="Cabrera R."/>
            <person name="Martin J."/>
            <person name="Verdu M."/>
            <person name="Deschamps P."/>
            <person name="Moreira D."/>
            <person name="Lopez-Garcia P."/>
            <person name="Mira A."/>
            <person name="Rodriguez-Valera F."/>
        </authorList>
    </citation>
    <scope>NUCLEOTIDE SEQUENCE</scope>
</reference>
<dbReference type="EMBL" id="GU943112">
    <property type="protein sequence ID" value="ADD95978.1"/>
    <property type="molecule type" value="Genomic_DNA"/>
</dbReference>
<accession>D6PJS7</accession>
<sequence>MWCVIWKNDNNIYSMFTNVIFESEKKAIEFKDKQKSMRKKHDCRAVKYEYKYFNGVNEDEIN</sequence>
<evidence type="ECO:0000313" key="1">
    <source>
        <dbReference type="EMBL" id="ADD95978.1"/>
    </source>
</evidence>
<dbReference type="AlphaFoldDB" id="D6PJS7"/>